<dbReference type="AlphaFoldDB" id="A0A9P6AYW9"/>
<evidence type="ECO:0000259" key="1">
    <source>
        <dbReference type="Pfam" id="PF00270"/>
    </source>
</evidence>
<evidence type="ECO:0000313" key="3">
    <source>
        <dbReference type="Proteomes" id="UP000886523"/>
    </source>
</evidence>
<reference evidence="2" key="1">
    <citation type="journal article" date="2020" name="Nat. Commun.">
        <title>Large-scale genome sequencing of mycorrhizal fungi provides insights into the early evolution of symbiotic traits.</title>
        <authorList>
            <person name="Miyauchi S."/>
            <person name="Kiss E."/>
            <person name="Kuo A."/>
            <person name="Drula E."/>
            <person name="Kohler A."/>
            <person name="Sanchez-Garcia M."/>
            <person name="Morin E."/>
            <person name="Andreopoulos B."/>
            <person name="Barry K.W."/>
            <person name="Bonito G."/>
            <person name="Buee M."/>
            <person name="Carver A."/>
            <person name="Chen C."/>
            <person name="Cichocki N."/>
            <person name="Clum A."/>
            <person name="Culley D."/>
            <person name="Crous P.W."/>
            <person name="Fauchery L."/>
            <person name="Girlanda M."/>
            <person name="Hayes R.D."/>
            <person name="Keri Z."/>
            <person name="LaButti K."/>
            <person name="Lipzen A."/>
            <person name="Lombard V."/>
            <person name="Magnuson J."/>
            <person name="Maillard F."/>
            <person name="Murat C."/>
            <person name="Nolan M."/>
            <person name="Ohm R.A."/>
            <person name="Pangilinan J."/>
            <person name="Pereira M.F."/>
            <person name="Perotto S."/>
            <person name="Peter M."/>
            <person name="Pfister S."/>
            <person name="Riley R."/>
            <person name="Sitrit Y."/>
            <person name="Stielow J.B."/>
            <person name="Szollosi G."/>
            <person name="Zifcakova L."/>
            <person name="Stursova M."/>
            <person name="Spatafora J.W."/>
            <person name="Tedersoo L."/>
            <person name="Vaario L.M."/>
            <person name="Yamada A."/>
            <person name="Yan M."/>
            <person name="Wang P."/>
            <person name="Xu J."/>
            <person name="Bruns T."/>
            <person name="Baldrian P."/>
            <person name="Vilgalys R."/>
            <person name="Dunand C."/>
            <person name="Henrissat B."/>
            <person name="Grigoriev I.V."/>
            <person name="Hibbett D."/>
            <person name="Nagy L.G."/>
            <person name="Martin F.M."/>
        </authorList>
    </citation>
    <scope>NUCLEOTIDE SEQUENCE</scope>
    <source>
        <strain evidence="2">UP504</strain>
    </source>
</reference>
<comment type="caution">
    <text evidence="2">The sequence shown here is derived from an EMBL/GenBank/DDBJ whole genome shotgun (WGS) entry which is preliminary data.</text>
</comment>
<feature type="domain" description="DEAD/DEAH-box helicase" evidence="1">
    <location>
        <begin position="5"/>
        <end position="67"/>
    </location>
</feature>
<gene>
    <name evidence="2" type="ORF">BS47DRAFT_1294951</name>
</gene>
<sequence length="72" mass="7945">MPCLFQLRATDAQLNRRDLVVTSPTGSGKTLIFWLPLLFNNNGTIIIITPLNILGAQQRADLATMGIDSQYI</sequence>
<organism evidence="2 3">
    <name type="scientific">Hydnum rufescens UP504</name>
    <dbReference type="NCBI Taxonomy" id="1448309"/>
    <lineage>
        <taxon>Eukaryota</taxon>
        <taxon>Fungi</taxon>
        <taxon>Dikarya</taxon>
        <taxon>Basidiomycota</taxon>
        <taxon>Agaricomycotina</taxon>
        <taxon>Agaricomycetes</taxon>
        <taxon>Cantharellales</taxon>
        <taxon>Hydnaceae</taxon>
        <taxon>Hydnum</taxon>
    </lineage>
</organism>
<proteinExistence type="predicted"/>
<name>A0A9P6AYW9_9AGAM</name>
<dbReference type="GO" id="GO:0005524">
    <property type="term" value="F:ATP binding"/>
    <property type="evidence" value="ECO:0007669"/>
    <property type="project" value="InterPro"/>
</dbReference>
<dbReference type="Gene3D" id="3.40.50.300">
    <property type="entry name" value="P-loop containing nucleotide triphosphate hydrolases"/>
    <property type="match status" value="1"/>
</dbReference>
<dbReference type="Proteomes" id="UP000886523">
    <property type="component" value="Unassembled WGS sequence"/>
</dbReference>
<dbReference type="OrthoDB" id="10261556at2759"/>
<dbReference type="Pfam" id="PF00270">
    <property type="entry name" value="DEAD"/>
    <property type="match status" value="1"/>
</dbReference>
<protein>
    <recommendedName>
        <fullName evidence="1">DEAD/DEAH-box helicase domain-containing protein</fullName>
    </recommendedName>
</protein>
<evidence type="ECO:0000313" key="2">
    <source>
        <dbReference type="EMBL" id="KAF9514549.1"/>
    </source>
</evidence>
<dbReference type="InterPro" id="IPR027417">
    <property type="entry name" value="P-loop_NTPase"/>
</dbReference>
<dbReference type="GO" id="GO:0003676">
    <property type="term" value="F:nucleic acid binding"/>
    <property type="evidence" value="ECO:0007669"/>
    <property type="project" value="InterPro"/>
</dbReference>
<accession>A0A9P6AYW9</accession>
<keyword evidence="3" id="KW-1185">Reference proteome</keyword>
<dbReference type="SUPFAM" id="SSF52540">
    <property type="entry name" value="P-loop containing nucleoside triphosphate hydrolases"/>
    <property type="match status" value="1"/>
</dbReference>
<dbReference type="InterPro" id="IPR011545">
    <property type="entry name" value="DEAD/DEAH_box_helicase_dom"/>
</dbReference>
<dbReference type="EMBL" id="MU128959">
    <property type="protein sequence ID" value="KAF9514549.1"/>
    <property type="molecule type" value="Genomic_DNA"/>
</dbReference>